<dbReference type="InterPro" id="IPR029052">
    <property type="entry name" value="Metallo-depent_PP-like"/>
</dbReference>
<proteinExistence type="inferred from homology"/>
<dbReference type="Gene3D" id="3.60.21.10">
    <property type="match status" value="1"/>
</dbReference>
<keyword evidence="7" id="KW-1185">Reference proteome</keyword>
<evidence type="ECO:0000313" key="6">
    <source>
        <dbReference type="EMBL" id="OUL59069.1"/>
    </source>
</evidence>
<dbReference type="AlphaFoldDB" id="A0A244CUY3"/>
<organism evidence="6 7">
    <name type="scientific">Pseudoalteromonas ulvae</name>
    <dbReference type="NCBI Taxonomy" id="107327"/>
    <lineage>
        <taxon>Bacteria</taxon>
        <taxon>Pseudomonadati</taxon>
        <taxon>Pseudomonadota</taxon>
        <taxon>Gammaproteobacteria</taxon>
        <taxon>Alteromonadales</taxon>
        <taxon>Pseudoalteromonadaceae</taxon>
        <taxon>Pseudoalteromonas</taxon>
    </lineage>
</organism>
<evidence type="ECO:0000256" key="1">
    <source>
        <dbReference type="ARBA" id="ARBA00022723"/>
    </source>
</evidence>
<dbReference type="GO" id="GO:0016787">
    <property type="term" value="F:hydrolase activity"/>
    <property type="evidence" value="ECO:0007669"/>
    <property type="project" value="UniProtKB-KW"/>
</dbReference>
<keyword evidence="1" id="KW-0479">Metal-binding</keyword>
<evidence type="ECO:0000313" key="7">
    <source>
        <dbReference type="Proteomes" id="UP000194841"/>
    </source>
</evidence>
<evidence type="ECO:0000256" key="3">
    <source>
        <dbReference type="ARBA" id="ARBA00023004"/>
    </source>
</evidence>
<comment type="similarity">
    <text evidence="4">Belongs to the cyclic nucleotide phosphodiesterase class-III family.</text>
</comment>
<name>A0A244CUY3_PSEDV</name>
<accession>A0A244CUY3</accession>
<dbReference type="RefSeq" id="WP_086742461.1">
    <property type="nucleotide sequence ID" value="NZ_MWPV01000001.1"/>
</dbReference>
<sequence length="263" mass="29842">MAWFDQVLTLNQTALKIAHFTDCHLFSEPSGRYFDVDCTTYLGDVLADIASQRCDLAIFGGDITQDHSLASYMQFLRLVEQANLGCPVVWLPGNHDELSYYEQAFGGASPNVIHPAKWLNTPNVNIALCNSKSETPAGWVTEAHMTELQHVISQEPKNTLVFCHHHPMPIKGYLDKHLLENGNQFLRTLADTQKVKHVFHGHVHNDYSDAFEEIAIYATPATCIQFVKNSPEWLQEDKGPSYRLINIDSFSRLTTQIRWLKNV</sequence>
<protein>
    <submittedName>
        <fullName evidence="6">3',5'-cyclic-nucleotide phosphodiesterase</fullName>
    </submittedName>
</protein>
<dbReference type="PANTHER" id="PTHR42988">
    <property type="entry name" value="PHOSPHOHYDROLASE"/>
    <property type="match status" value="1"/>
</dbReference>
<gene>
    <name evidence="6" type="ORF">B1199_01945</name>
</gene>
<dbReference type="SUPFAM" id="SSF56300">
    <property type="entry name" value="Metallo-dependent phosphatases"/>
    <property type="match status" value="1"/>
</dbReference>
<dbReference type="GO" id="GO:0046872">
    <property type="term" value="F:metal ion binding"/>
    <property type="evidence" value="ECO:0007669"/>
    <property type="project" value="UniProtKB-KW"/>
</dbReference>
<feature type="domain" description="Calcineurin-like phosphoesterase" evidence="5">
    <location>
        <begin position="15"/>
        <end position="205"/>
    </location>
</feature>
<dbReference type="Pfam" id="PF00149">
    <property type="entry name" value="Metallophos"/>
    <property type="match status" value="1"/>
</dbReference>
<dbReference type="EMBL" id="MWPV01000001">
    <property type="protein sequence ID" value="OUL59069.1"/>
    <property type="molecule type" value="Genomic_DNA"/>
</dbReference>
<dbReference type="Proteomes" id="UP000194841">
    <property type="component" value="Unassembled WGS sequence"/>
</dbReference>
<keyword evidence="3" id="KW-0408">Iron</keyword>
<dbReference type="PANTHER" id="PTHR42988:SF2">
    <property type="entry name" value="CYCLIC NUCLEOTIDE PHOSPHODIESTERASE CBUA0032-RELATED"/>
    <property type="match status" value="1"/>
</dbReference>
<reference evidence="6 7" key="1">
    <citation type="submission" date="2017-02" db="EMBL/GenBank/DDBJ databases">
        <title>Pseudoalteromonas ulvae TC14 Genome.</title>
        <authorList>
            <person name="Molmeret M."/>
        </authorList>
    </citation>
    <scope>NUCLEOTIDE SEQUENCE [LARGE SCALE GENOMIC DNA]</scope>
    <source>
        <strain evidence="6">TC14</strain>
    </source>
</reference>
<dbReference type="InterPro" id="IPR050884">
    <property type="entry name" value="CNP_phosphodiesterase-III"/>
</dbReference>
<evidence type="ECO:0000259" key="5">
    <source>
        <dbReference type="Pfam" id="PF00149"/>
    </source>
</evidence>
<comment type="caution">
    <text evidence="6">The sequence shown here is derived from an EMBL/GenBank/DDBJ whole genome shotgun (WGS) entry which is preliminary data.</text>
</comment>
<evidence type="ECO:0000256" key="4">
    <source>
        <dbReference type="ARBA" id="ARBA00025742"/>
    </source>
</evidence>
<keyword evidence="2" id="KW-0378">Hydrolase</keyword>
<dbReference type="OrthoDB" id="9784378at2"/>
<evidence type="ECO:0000256" key="2">
    <source>
        <dbReference type="ARBA" id="ARBA00022801"/>
    </source>
</evidence>
<dbReference type="InterPro" id="IPR004843">
    <property type="entry name" value="Calcineurin-like_PHP"/>
</dbReference>